<dbReference type="Proteomes" id="UP000198582">
    <property type="component" value="Unassembled WGS sequence"/>
</dbReference>
<sequence>MHLPKQFEVSEEDTAALLSKGGFGHLVTPAPDGSLEVTSMPLLYDAESHSLVGHLARPNPQWRYTAEADSVVIIPGVDAYVTPSYYPSKQETQKAVPTWNYEALYVHGRLHAHDDRDWLREHVTRLTDNHESGRPAPWQVSHAPDRFIASQLKGIVGIQLSITRVVAKAKLNQNRSDADRSGVIRGLAQGTGPERETAARMVALGLDHG</sequence>
<dbReference type="InterPro" id="IPR012349">
    <property type="entry name" value="Split_barrel_FMN-bd"/>
</dbReference>
<keyword evidence="2" id="KW-1185">Reference proteome</keyword>
<protein>
    <submittedName>
        <fullName evidence="1">Negative transcriptional regulator, PaiB family</fullName>
    </submittedName>
</protein>
<organism evidence="1 2">
    <name type="scientific">Amycolatopsis saalfeldensis</name>
    <dbReference type="NCBI Taxonomy" id="394193"/>
    <lineage>
        <taxon>Bacteria</taxon>
        <taxon>Bacillati</taxon>
        <taxon>Actinomycetota</taxon>
        <taxon>Actinomycetes</taxon>
        <taxon>Pseudonocardiales</taxon>
        <taxon>Pseudonocardiaceae</taxon>
        <taxon>Amycolatopsis</taxon>
    </lineage>
</organism>
<dbReference type="PANTHER" id="PTHR35802:SF1">
    <property type="entry name" value="PROTEASE SYNTHASE AND SPORULATION PROTEIN PAI 2"/>
    <property type="match status" value="1"/>
</dbReference>
<dbReference type="Gene3D" id="2.30.110.10">
    <property type="entry name" value="Electron Transport, Fmn-binding Protein, Chain A"/>
    <property type="match status" value="1"/>
</dbReference>
<dbReference type="SUPFAM" id="SSF50475">
    <property type="entry name" value="FMN-binding split barrel"/>
    <property type="match status" value="1"/>
</dbReference>
<dbReference type="OrthoDB" id="9794948at2"/>
<reference evidence="1 2" key="1">
    <citation type="submission" date="2016-10" db="EMBL/GenBank/DDBJ databases">
        <authorList>
            <person name="de Groot N.N."/>
        </authorList>
    </citation>
    <scope>NUCLEOTIDE SEQUENCE [LARGE SCALE GENOMIC DNA]</scope>
    <source>
        <strain evidence="1 2">DSM 44993</strain>
    </source>
</reference>
<gene>
    <name evidence="1" type="ORF">SAMN04489732_1114</name>
</gene>
<name>A0A1H8Y4P0_9PSEU</name>
<accession>A0A1H8Y4P0</accession>
<dbReference type="PIRSF" id="PIRSF010372">
    <property type="entry name" value="PaiB"/>
    <property type="match status" value="1"/>
</dbReference>
<dbReference type="EMBL" id="FOEF01000011">
    <property type="protein sequence ID" value="SEP46963.1"/>
    <property type="molecule type" value="Genomic_DNA"/>
</dbReference>
<dbReference type="STRING" id="394193.SAMN04489732_1114"/>
<evidence type="ECO:0000313" key="2">
    <source>
        <dbReference type="Proteomes" id="UP000198582"/>
    </source>
</evidence>
<proteinExistence type="predicted"/>
<evidence type="ECO:0000313" key="1">
    <source>
        <dbReference type="EMBL" id="SEP46963.1"/>
    </source>
</evidence>
<dbReference type="InterPro" id="IPR007396">
    <property type="entry name" value="TR_PAI2-type"/>
</dbReference>
<dbReference type="AlphaFoldDB" id="A0A1H8Y4P0"/>
<dbReference type="RefSeq" id="WP_091619885.1">
    <property type="nucleotide sequence ID" value="NZ_FOEF01000011.1"/>
</dbReference>
<dbReference type="PANTHER" id="PTHR35802">
    <property type="entry name" value="PROTEASE SYNTHASE AND SPORULATION PROTEIN PAI 2"/>
    <property type="match status" value="1"/>
</dbReference>
<dbReference type="Pfam" id="PF04299">
    <property type="entry name" value="FMN_bind_2"/>
    <property type="match status" value="1"/>
</dbReference>